<dbReference type="InterPro" id="IPR033121">
    <property type="entry name" value="PEPTIDASE_A1"/>
</dbReference>
<dbReference type="GO" id="GO:0006508">
    <property type="term" value="P:proteolysis"/>
    <property type="evidence" value="ECO:0007669"/>
    <property type="project" value="UniProtKB-KW"/>
</dbReference>
<dbReference type="PANTHER" id="PTHR47966:SF51">
    <property type="entry name" value="BETA-SITE APP-CLEAVING ENZYME, ISOFORM A-RELATED"/>
    <property type="match status" value="1"/>
</dbReference>
<reference evidence="4" key="1">
    <citation type="journal article" date="2023" name="Mol. Phylogenet. Evol.">
        <title>Genome-scale phylogeny and comparative genomics of the fungal order Sordariales.</title>
        <authorList>
            <person name="Hensen N."/>
            <person name="Bonometti L."/>
            <person name="Westerberg I."/>
            <person name="Brannstrom I.O."/>
            <person name="Guillou S."/>
            <person name="Cros-Aarteil S."/>
            <person name="Calhoun S."/>
            <person name="Haridas S."/>
            <person name="Kuo A."/>
            <person name="Mondo S."/>
            <person name="Pangilinan J."/>
            <person name="Riley R."/>
            <person name="LaButti K."/>
            <person name="Andreopoulos B."/>
            <person name="Lipzen A."/>
            <person name="Chen C."/>
            <person name="Yan M."/>
            <person name="Daum C."/>
            <person name="Ng V."/>
            <person name="Clum A."/>
            <person name="Steindorff A."/>
            <person name="Ohm R.A."/>
            <person name="Martin F."/>
            <person name="Silar P."/>
            <person name="Natvig D.O."/>
            <person name="Lalanne C."/>
            <person name="Gautier V."/>
            <person name="Ament-Velasquez S.L."/>
            <person name="Kruys A."/>
            <person name="Hutchinson M.I."/>
            <person name="Powell A.J."/>
            <person name="Barry K."/>
            <person name="Miller A.N."/>
            <person name="Grigoriev I.V."/>
            <person name="Debuchy R."/>
            <person name="Gladieux P."/>
            <person name="Hiltunen Thoren M."/>
            <person name="Johannesson H."/>
        </authorList>
    </citation>
    <scope>NUCLEOTIDE SEQUENCE</scope>
    <source>
        <strain evidence="4">CBS 757.83</strain>
    </source>
</reference>
<evidence type="ECO:0000313" key="4">
    <source>
        <dbReference type="EMBL" id="KAK4098742.1"/>
    </source>
</evidence>
<dbReference type="PRINTS" id="PR00792">
    <property type="entry name" value="PEPSIN"/>
</dbReference>
<dbReference type="SUPFAM" id="SSF50630">
    <property type="entry name" value="Acid proteases"/>
    <property type="match status" value="1"/>
</dbReference>
<dbReference type="CDD" id="cd05471">
    <property type="entry name" value="pepsin_like"/>
    <property type="match status" value="1"/>
</dbReference>
<evidence type="ECO:0000259" key="3">
    <source>
        <dbReference type="PROSITE" id="PS51767"/>
    </source>
</evidence>
<dbReference type="GO" id="GO:0004190">
    <property type="term" value="F:aspartic-type endopeptidase activity"/>
    <property type="evidence" value="ECO:0007669"/>
    <property type="project" value="InterPro"/>
</dbReference>
<dbReference type="Gene3D" id="2.40.70.10">
    <property type="entry name" value="Acid Proteases"/>
    <property type="match status" value="2"/>
</dbReference>
<dbReference type="AlphaFoldDB" id="A0AAN6SZN7"/>
<keyword evidence="4" id="KW-0378">Hydrolase</keyword>
<keyword evidence="2" id="KW-0732">Signal</keyword>
<gene>
    <name evidence="4" type="ORF">N658DRAFT_560936</name>
</gene>
<evidence type="ECO:0000256" key="2">
    <source>
        <dbReference type="SAM" id="SignalP"/>
    </source>
</evidence>
<dbReference type="Proteomes" id="UP001305647">
    <property type="component" value="Unassembled WGS sequence"/>
</dbReference>
<proteinExistence type="inferred from homology"/>
<evidence type="ECO:0000256" key="1">
    <source>
        <dbReference type="ARBA" id="ARBA00007447"/>
    </source>
</evidence>
<dbReference type="PANTHER" id="PTHR47966">
    <property type="entry name" value="BETA-SITE APP-CLEAVING ENZYME, ISOFORM A-RELATED"/>
    <property type="match status" value="1"/>
</dbReference>
<keyword evidence="5" id="KW-1185">Reference proteome</keyword>
<organism evidence="4 5">
    <name type="scientific">Parathielavia hyrcaniae</name>
    <dbReference type="NCBI Taxonomy" id="113614"/>
    <lineage>
        <taxon>Eukaryota</taxon>
        <taxon>Fungi</taxon>
        <taxon>Dikarya</taxon>
        <taxon>Ascomycota</taxon>
        <taxon>Pezizomycotina</taxon>
        <taxon>Sordariomycetes</taxon>
        <taxon>Sordariomycetidae</taxon>
        <taxon>Sordariales</taxon>
        <taxon>Chaetomiaceae</taxon>
        <taxon>Parathielavia</taxon>
    </lineage>
</organism>
<evidence type="ECO:0000313" key="5">
    <source>
        <dbReference type="Proteomes" id="UP001305647"/>
    </source>
</evidence>
<feature type="domain" description="Peptidase A1" evidence="3">
    <location>
        <begin position="48"/>
        <end position="376"/>
    </location>
</feature>
<comment type="caution">
    <text evidence="4">The sequence shown here is derived from an EMBL/GenBank/DDBJ whole genome shotgun (WGS) entry which is preliminary data.</text>
</comment>
<name>A0AAN6SZN7_9PEZI</name>
<protein>
    <submittedName>
        <fullName evidence="4">Acid protease</fullName>
    </submittedName>
</protein>
<dbReference type="InterPro" id="IPR034164">
    <property type="entry name" value="Pepsin-like_dom"/>
</dbReference>
<sequence length="384" mass="41688">MLFWICLQLGLAGGTALRGAAAAWDPVPAHLEPSQSTGLARRKVSLQWYGDITVGTPPVTFKLIFDTTAHLMLIAHKNCITCGDHQLYDNDASSTYSGLLGYRSEGGNCTVVTDLVGMAGRAASSEFMTPDGIFGMGSMPVVPWDHTSNSTDYSPAFWQLVNGGQLPGPESSFSFISDRKGRDGVLTLGGTDRSQYIPSTLKKIPINWPLSSSRWRWVVDVRGARIDGFTLINSTDAVSLVDTGGATVITPDTNATRELYGRMSPLILPLDNLGAWGAPCDVLDRAVRDVGFTVGSADQNVHVVVKKRHINVGEYIGNITVGAYAGKSGICQGVFTDPEITAREPINRRPAWIFGNPWLRSYYTVWNSVDRTMGFATPSHRDRD</sequence>
<dbReference type="InterPro" id="IPR021109">
    <property type="entry name" value="Peptidase_aspartic_dom_sf"/>
</dbReference>
<keyword evidence="4" id="KW-0645">Protease</keyword>
<accession>A0AAN6SZN7</accession>
<dbReference type="Pfam" id="PF00026">
    <property type="entry name" value="Asp"/>
    <property type="match status" value="2"/>
</dbReference>
<dbReference type="PROSITE" id="PS51767">
    <property type="entry name" value="PEPTIDASE_A1"/>
    <property type="match status" value="1"/>
</dbReference>
<reference evidence="4" key="2">
    <citation type="submission" date="2023-05" db="EMBL/GenBank/DDBJ databases">
        <authorList>
            <consortium name="Lawrence Berkeley National Laboratory"/>
            <person name="Steindorff A."/>
            <person name="Hensen N."/>
            <person name="Bonometti L."/>
            <person name="Westerberg I."/>
            <person name="Brannstrom I.O."/>
            <person name="Guillou S."/>
            <person name="Cros-Aarteil S."/>
            <person name="Calhoun S."/>
            <person name="Haridas S."/>
            <person name="Kuo A."/>
            <person name="Mondo S."/>
            <person name="Pangilinan J."/>
            <person name="Riley R."/>
            <person name="Labutti K."/>
            <person name="Andreopoulos B."/>
            <person name="Lipzen A."/>
            <person name="Chen C."/>
            <person name="Yanf M."/>
            <person name="Daum C."/>
            <person name="Ng V."/>
            <person name="Clum A."/>
            <person name="Ohm R."/>
            <person name="Martin F."/>
            <person name="Silar P."/>
            <person name="Natvig D."/>
            <person name="Lalanne C."/>
            <person name="Gautier V."/>
            <person name="Ament-Velasquez S.L."/>
            <person name="Kruys A."/>
            <person name="Hutchinson M.I."/>
            <person name="Powell A.J."/>
            <person name="Barry K."/>
            <person name="Miller A.N."/>
            <person name="Grigoriev I.V."/>
            <person name="Debuchy R."/>
            <person name="Gladieux P."/>
            <person name="Thoren M.H."/>
            <person name="Johannesson H."/>
        </authorList>
    </citation>
    <scope>NUCLEOTIDE SEQUENCE</scope>
    <source>
        <strain evidence="4">CBS 757.83</strain>
    </source>
</reference>
<feature type="signal peptide" evidence="2">
    <location>
        <begin position="1"/>
        <end position="22"/>
    </location>
</feature>
<dbReference type="EMBL" id="MU863656">
    <property type="protein sequence ID" value="KAK4098742.1"/>
    <property type="molecule type" value="Genomic_DNA"/>
</dbReference>
<feature type="chain" id="PRO_5042894644" evidence="2">
    <location>
        <begin position="23"/>
        <end position="384"/>
    </location>
</feature>
<dbReference type="InterPro" id="IPR001461">
    <property type="entry name" value="Aspartic_peptidase_A1"/>
</dbReference>
<comment type="similarity">
    <text evidence="1">Belongs to the peptidase A1 family.</text>
</comment>